<evidence type="ECO:0000256" key="1">
    <source>
        <dbReference type="ARBA" id="ARBA00022898"/>
    </source>
</evidence>
<evidence type="ECO:0000313" key="6">
    <source>
        <dbReference type="EMBL" id="SHG87565.1"/>
    </source>
</evidence>
<reference evidence="6 7" key="1">
    <citation type="submission" date="2016-11" db="EMBL/GenBank/DDBJ databases">
        <authorList>
            <person name="Jaros S."/>
            <person name="Januszkiewicz K."/>
            <person name="Wedrychowicz H."/>
        </authorList>
    </citation>
    <scope>NUCLEOTIDE SEQUENCE [LARGE SCALE GENOMIC DNA]</scope>
    <source>
        <strain evidence="6 7">DSM 24574</strain>
    </source>
</reference>
<evidence type="ECO:0000256" key="3">
    <source>
        <dbReference type="PIRSR" id="PIRSR000390-1"/>
    </source>
</evidence>
<evidence type="ECO:0000313" key="7">
    <source>
        <dbReference type="Proteomes" id="UP000184212"/>
    </source>
</evidence>
<dbReference type="PANTHER" id="PTHR30244:SF36">
    <property type="entry name" value="3-OXO-GLUCOSE-6-PHOSPHATE:GLUTAMATE AMINOTRANSFERASE"/>
    <property type="match status" value="1"/>
</dbReference>
<dbReference type="OrthoDB" id="9804264at2"/>
<dbReference type="InterPro" id="IPR015424">
    <property type="entry name" value="PyrdxlP-dep_Trfase"/>
</dbReference>
<dbReference type="CDD" id="cd00616">
    <property type="entry name" value="AHBA_syn"/>
    <property type="match status" value="1"/>
</dbReference>
<dbReference type="STRING" id="947013.SAMN04488109_2268"/>
<gene>
    <name evidence="6" type="ORF">SAMN04488109_2268</name>
</gene>
<dbReference type="Proteomes" id="UP000184212">
    <property type="component" value="Unassembled WGS sequence"/>
</dbReference>
<dbReference type="Gene3D" id="3.40.640.10">
    <property type="entry name" value="Type I PLP-dependent aspartate aminotransferase-like (Major domain)"/>
    <property type="match status" value="1"/>
</dbReference>
<dbReference type="InterPro" id="IPR000653">
    <property type="entry name" value="DegT/StrS_aminotransferase"/>
</dbReference>
<dbReference type="GO" id="GO:0000271">
    <property type="term" value="P:polysaccharide biosynthetic process"/>
    <property type="evidence" value="ECO:0007669"/>
    <property type="project" value="TreeGrafter"/>
</dbReference>
<name>A0A1M5NDN5_9BACT</name>
<proteinExistence type="inferred from homology"/>
<dbReference type="EMBL" id="FQWQ01000001">
    <property type="protein sequence ID" value="SHG87565.1"/>
    <property type="molecule type" value="Genomic_DNA"/>
</dbReference>
<dbReference type="AlphaFoldDB" id="A0A1M5NDN5"/>
<organism evidence="6 7">
    <name type="scientific">Chryseolinea serpens</name>
    <dbReference type="NCBI Taxonomy" id="947013"/>
    <lineage>
        <taxon>Bacteria</taxon>
        <taxon>Pseudomonadati</taxon>
        <taxon>Bacteroidota</taxon>
        <taxon>Cytophagia</taxon>
        <taxon>Cytophagales</taxon>
        <taxon>Fulvivirgaceae</taxon>
        <taxon>Chryseolinea</taxon>
    </lineage>
</organism>
<dbReference type="Gene3D" id="3.90.1150.10">
    <property type="entry name" value="Aspartate Aminotransferase, domain 1"/>
    <property type="match status" value="1"/>
</dbReference>
<feature type="active site" description="Proton acceptor" evidence="3">
    <location>
        <position position="189"/>
    </location>
</feature>
<keyword evidence="1 4" id="KW-0663">Pyridoxal phosphate</keyword>
<dbReference type="InterPro" id="IPR015422">
    <property type="entry name" value="PyrdxlP-dep_Trfase_small"/>
</dbReference>
<evidence type="ECO:0000256" key="2">
    <source>
        <dbReference type="ARBA" id="ARBA00037999"/>
    </source>
</evidence>
<keyword evidence="7" id="KW-1185">Reference proteome</keyword>
<sequence length="371" mass="40897">MTPEPIPFLSFSPQHNAIRQEALEALARVYDKNWFILGDALKAFEDAYAAFCGTSRCVGVGNGYDALVVALKICGIGKGDEIIVPANTYVATWHAAAQTGAILRPVEPNPVTFNIDPQQIEQHITSKTKAILPVHLYGQACNMTAIMALARKYNLMVVEDNAQAHGATWAGQRTGSFGHANATSFYPTKNLGALGDGGAVTTSDETKAALARQFRNYGFESKHVCAEKGINSRLDELQAAVLSVKLKYLTQWNEERRGLAESYLEKLRGVGDLMLPATSAEANHVYHLFVIRTARRDKLKEALAKEGIETMVHYPIPPHLQQAYAEYGFKKGDFPLTERVADTVLSLPLWPGMRDEQVARTSEVIRNFFVN</sequence>
<evidence type="ECO:0000256" key="5">
    <source>
        <dbReference type="RuleBase" id="RU004508"/>
    </source>
</evidence>
<dbReference type="Pfam" id="PF01041">
    <property type="entry name" value="DegT_DnrJ_EryC1"/>
    <property type="match status" value="1"/>
</dbReference>
<protein>
    <submittedName>
        <fullName evidence="6">dTDP-4-amino-4,6-dideoxygalactose transaminase</fullName>
    </submittedName>
</protein>
<evidence type="ECO:0000256" key="4">
    <source>
        <dbReference type="PIRSR" id="PIRSR000390-2"/>
    </source>
</evidence>
<dbReference type="PANTHER" id="PTHR30244">
    <property type="entry name" value="TRANSAMINASE"/>
    <property type="match status" value="1"/>
</dbReference>
<comment type="similarity">
    <text evidence="2 5">Belongs to the DegT/DnrJ/EryC1 family.</text>
</comment>
<dbReference type="PIRSF" id="PIRSF000390">
    <property type="entry name" value="PLP_StrS"/>
    <property type="match status" value="1"/>
</dbReference>
<dbReference type="SUPFAM" id="SSF53383">
    <property type="entry name" value="PLP-dependent transferases"/>
    <property type="match status" value="1"/>
</dbReference>
<dbReference type="InterPro" id="IPR015421">
    <property type="entry name" value="PyrdxlP-dep_Trfase_major"/>
</dbReference>
<dbReference type="GO" id="GO:0008483">
    <property type="term" value="F:transaminase activity"/>
    <property type="evidence" value="ECO:0007669"/>
    <property type="project" value="TreeGrafter"/>
</dbReference>
<dbReference type="RefSeq" id="WP_073133716.1">
    <property type="nucleotide sequence ID" value="NZ_FQWQ01000001.1"/>
</dbReference>
<dbReference type="GO" id="GO:0030170">
    <property type="term" value="F:pyridoxal phosphate binding"/>
    <property type="evidence" value="ECO:0007669"/>
    <property type="project" value="TreeGrafter"/>
</dbReference>
<feature type="modified residue" description="N6-(pyridoxal phosphate)lysine" evidence="4">
    <location>
        <position position="189"/>
    </location>
</feature>
<accession>A0A1M5NDN5</accession>